<dbReference type="InterPro" id="IPR013083">
    <property type="entry name" value="Znf_RING/FYVE/PHD"/>
</dbReference>
<keyword evidence="1" id="KW-0677">Repeat</keyword>
<evidence type="ECO:0000313" key="6">
    <source>
        <dbReference type="Proteomes" id="UP000315295"/>
    </source>
</evidence>
<evidence type="ECO:0000259" key="4">
    <source>
        <dbReference type="Pfam" id="PF23004"/>
    </source>
</evidence>
<evidence type="ECO:0000256" key="1">
    <source>
        <dbReference type="ARBA" id="ARBA00022737"/>
    </source>
</evidence>
<dbReference type="STRING" id="106549.A0A540N9D7"/>
<dbReference type="Proteomes" id="UP000315295">
    <property type="component" value="Unassembled WGS sequence"/>
</dbReference>
<dbReference type="PANTHER" id="PTHR46235:SF3">
    <property type="entry name" value="PHD FINGER-CONTAINING PROTEIN DDB_G0268158"/>
    <property type="match status" value="1"/>
</dbReference>
<evidence type="ECO:0000256" key="2">
    <source>
        <dbReference type="SAM" id="MobiDB-lite"/>
    </source>
</evidence>
<evidence type="ECO:0008006" key="7">
    <source>
        <dbReference type="Google" id="ProtNLM"/>
    </source>
</evidence>
<dbReference type="Pfam" id="PF22908">
    <property type="entry name" value="PHD_NSD"/>
    <property type="match status" value="1"/>
</dbReference>
<feature type="domain" description="Histone-lysine N-methyltransferase NSD-like PHD zinc finger" evidence="3">
    <location>
        <begin position="28"/>
        <end position="77"/>
    </location>
</feature>
<dbReference type="InterPro" id="IPR055198">
    <property type="entry name" value="NSD_PHD"/>
</dbReference>
<reference evidence="5 6" key="1">
    <citation type="journal article" date="2019" name="G3 (Bethesda)">
        <title>Sequencing of a Wild Apple (Malus baccata) Genome Unravels the Differences Between Cultivated and Wild Apple Species Regarding Disease Resistance and Cold Tolerance.</title>
        <authorList>
            <person name="Chen X."/>
        </authorList>
    </citation>
    <scope>NUCLEOTIDE SEQUENCE [LARGE SCALE GENOMIC DNA]</scope>
    <source>
        <strain evidence="6">cv. Shandingzi</strain>
        <tissue evidence="5">Leaves</tissue>
    </source>
</reference>
<keyword evidence="6" id="KW-1185">Reference proteome</keyword>
<protein>
    <recommendedName>
        <fullName evidence="7">Zinc finger PHD-type domain-containing protein</fullName>
    </recommendedName>
</protein>
<evidence type="ECO:0000313" key="5">
    <source>
        <dbReference type="EMBL" id="TQE07662.1"/>
    </source>
</evidence>
<feature type="region of interest" description="Disordered" evidence="2">
    <location>
        <begin position="254"/>
        <end position="284"/>
    </location>
</feature>
<dbReference type="EMBL" id="VIEB01000082">
    <property type="protein sequence ID" value="TQE07662.1"/>
    <property type="molecule type" value="Genomic_DNA"/>
</dbReference>
<evidence type="ECO:0000259" key="3">
    <source>
        <dbReference type="Pfam" id="PF22908"/>
    </source>
</evidence>
<dbReference type="GO" id="GO:0006338">
    <property type="term" value="P:chromatin remodeling"/>
    <property type="evidence" value="ECO:0007669"/>
    <property type="project" value="UniProtKB-ARBA"/>
</dbReference>
<comment type="caution">
    <text evidence="5">The sequence shown here is derived from an EMBL/GenBank/DDBJ whole genome shotgun (WGS) entry which is preliminary data.</text>
</comment>
<dbReference type="AlphaFoldDB" id="A0A540N9D7"/>
<dbReference type="InterPro" id="IPR055197">
    <property type="entry name" value="PHDvar_NSD"/>
</dbReference>
<dbReference type="Pfam" id="PF23004">
    <property type="entry name" value="PHDvar_NSD"/>
    <property type="match status" value="1"/>
</dbReference>
<organism evidence="5 6">
    <name type="scientific">Malus baccata</name>
    <name type="common">Siberian crab apple</name>
    <name type="synonym">Pyrus baccata</name>
    <dbReference type="NCBI Taxonomy" id="106549"/>
    <lineage>
        <taxon>Eukaryota</taxon>
        <taxon>Viridiplantae</taxon>
        <taxon>Streptophyta</taxon>
        <taxon>Embryophyta</taxon>
        <taxon>Tracheophyta</taxon>
        <taxon>Spermatophyta</taxon>
        <taxon>Magnoliopsida</taxon>
        <taxon>eudicotyledons</taxon>
        <taxon>Gunneridae</taxon>
        <taxon>Pentapetalae</taxon>
        <taxon>rosids</taxon>
        <taxon>fabids</taxon>
        <taxon>Rosales</taxon>
        <taxon>Rosaceae</taxon>
        <taxon>Amygdaloideae</taxon>
        <taxon>Maleae</taxon>
        <taxon>Malus</taxon>
    </lineage>
</organism>
<dbReference type="PANTHER" id="PTHR46235">
    <property type="entry name" value="PHD FINGER-CONTAINING PROTEIN DDB_G0268158"/>
    <property type="match status" value="1"/>
</dbReference>
<dbReference type="Gene3D" id="3.30.40.10">
    <property type="entry name" value="Zinc/RING finger domain, C3HC4 (zinc finger)"/>
    <property type="match status" value="1"/>
</dbReference>
<proteinExistence type="predicted"/>
<gene>
    <name evidence="5" type="ORF">C1H46_006733</name>
</gene>
<accession>A0A540N9D7</accession>
<name>A0A540N9D7_MALBA</name>
<feature type="domain" description="Histone-lysine N-methyltransferase NSD-like variant PHD zinc finger" evidence="4">
    <location>
        <begin position="79"/>
        <end position="119"/>
    </location>
</feature>
<sequence>MQRQPGAKPTQTNHFKYHLCIQEATGYIGVFPCVSATCGQFYHPHCIAKLIYKGTGVSAEELEKKIALGESFTCPIHKCCICEQGENKKDPQLRFAVCRRCPKSYHRKCLPEKHEMIKDIETPIRDHIKFPGVKEKRTTFTRKKTDFVERKKQQTSESLQDREISVTNKRKLSAKEFYRGQTAPLISKEKLNSSSTAKVGGSRISKKLPAGLDASRKLKVNCVLKKKAKISVAGEQNTSLGDQLYAYGKESLQVKSGKHGKPDGERDMAIFNPASKKLTSAPPL</sequence>